<feature type="region of interest" description="Disordered" evidence="1">
    <location>
        <begin position="711"/>
        <end position="730"/>
    </location>
</feature>
<evidence type="ECO:0000256" key="1">
    <source>
        <dbReference type="SAM" id="MobiDB-lite"/>
    </source>
</evidence>
<evidence type="ECO:0000313" key="2">
    <source>
        <dbReference type="EMBL" id="PVV02790.1"/>
    </source>
</evidence>
<keyword evidence="3" id="KW-1185">Reference proteome</keyword>
<feature type="compositionally biased region" description="Basic and acidic residues" evidence="1">
    <location>
        <begin position="711"/>
        <end position="721"/>
    </location>
</feature>
<dbReference type="EMBL" id="MBFS01000331">
    <property type="protein sequence ID" value="PVV02790.1"/>
    <property type="molecule type" value="Genomic_DNA"/>
</dbReference>
<protein>
    <submittedName>
        <fullName evidence="2">Uncharacterized protein</fullName>
    </submittedName>
</protein>
<feature type="compositionally biased region" description="Basic and acidic residues" evidence="1">
    <location>
        <begin position="1"/>
        <end position="10"/>
    </location>
</feature>
<organism evidence="2 3">
    <name type="scientific">Smittium megazygosporum</name>
    <dbReference type="NCBI Taxonomy" id="133381"/>
    <lineage>
        <taxon>Eukaryota</taxon>
        <taxon>Fungi</taxon>
        <taxon>Fungi incertae sedis</taxon>
        <taxon>Zoopagomycota</taxon>
        <taxon>Kickxellomycotina</taxon>
        <taxon>Harpellomycetes</taxon>
        <taxon>Harpellales</taxon>
        <taxon>Legeriomycetaceae</taxon>
        <taxon>Smittium</taxon>
    </lineage>
</organism>
<proteinExistence type="predicted"/>
<name>A0A2T9ZE13_9FUNG</name>
<feature type="region of interest" description="Disordered" evidence="1">
    <location>
        <begin position="737"/>
        <end position="781"/>
    </location>
</feature>
<accession>A0A2T9ZE13</accession>
<evidence type="ECO:0000313" key="3">
    <source>
        <dbReference type="Proteomes" id="UP000245609"/>
    </source>
</evidence>
<feature type="compositionally biased region" description="Polar residues" evidence="1">
    <location>
        <begin position="29"/>
        <end position="44"/>
    </location>
</feature>
<feature type="compositionally biased region" description="Polar residues" evidence="1">
    <location>
        <begin position="770"/>
        <end position="781"/>
    </location>
</feature>
<feature type="region of interest" description="Disordered" evidence="1">
    <location>
        <begin position="605"/>
        <end position="626"/>
    </location>
</feature>
<reference evidence="2 3" key="1">
    <citation type="journal article" date="2018" name="MBio">
        <title>Comparative Genomics Reveals the Core Gene Toolbox for the Fungus-Insect Symbiosis.</title>
        <authorList>
            <person name="Wang Y."/>
            <person name="Stata M."/>
            <person name="Wang W."/>
            <person name="Stajich J.E."/>
            <person name="White M.M."/>
            <person name="Moncalvo J.M."/>
        </authorList>
    </citation>
    <scope>NUCLEOTIDE SEQUENCE [LARGE SCALE GENOMIC DNA]</scope>
    <source>
        <strain evidence="2 3">SC-DP-2</strain>
    </source>
</reference>
<dbReference type="AlphaFoldDB" id="A0A2T9ZE13"/>
<feature type="region of interest" description="Disordered" evidence="1">
    <location>
        <begin position="229"/>
        <end position="256"/>
    </location>
</feature>
<sequence length="890" mass="98974">MKIHDPEHNSRQSKKNALQNGTGLDGSEDSISNSKDKSSFNPQKRSYDKDSSIEVANLADEIDHTVSVFKKIKNIEANQEPESKKGELLDALNFLLLADVNKIDSLPSAISTKEDLFSMNKNLISMFPELDDTFDKNLGQSNSENNKTFDFNFINDAFFDQPNSDIVTKENTLLFENMLGQIQNSDIFQRPELYHTPNRFSDQTMISSPFSTELNGSLSSSLGNSSESISNNFISPSDSGIETNLTQSTSPKSTSNIDDIQSLGLNTDLTAGFTAGAGAKEFPESLSMQYNGLSNNQYARIDDLSSDFIATPETYNLNNTPGKNSYKFDDLSNNFTSPSQNLHDFSGSTPEMDTFYSESIPRQEQVCTNVLKLLTEVGITLSQSQLVKMQEIVVSFIKKKQACNPNLFNFNQNSAGLKKDLFAPFKKDFGTLDQNNLSIYQSNVANQNVNLFNNRIDQLSRNTLNSPNYYSNLANQGEVNLGSNDVFNYSSLGDSKLLNNSQPLNDSSLAYNPVNYNDIQKLLETPDFLSSTEPQIFNTNSNLASMNAVLNPPQSLNTSNSNFNDFLLEKAPEQSDWSIENLMKFDSPCIEDIVKADLQLNSSLTNQGSVPNTHGGPQFDPYSASRNYTTDDRSFDKFNKIQLEDQLGPNLNPSIVTSNAVKSAQVISSVNLFTHRSFDVINMVSGINSISELSSTKAGFKYNTSTARYDTKKDASQKENFDLGSSVSDTESYHSSYLSYETDSGSSDSDKDTTEEFDESDENTCDRTEGISSSSSNKNNFEQYKVGDRQYTRSELLKSVSNFMARINTIYLIKGLRGSLQPTPTKGNILTPEKVKFATPSSDIATKLPSKDTKVSEVDNMDWISEKPKENNKDDEYSQELAKELENMKI</sequence>
<dbReference type="Proteomes" id="UP000245609">
    <property type="component" value="Unassembled WGS sequence"/>
</dbReference>
<gene>
    <name evidence="2" type="ORF">BB560_002746</name>
</gene>
<comment type="caution">
    <text evidence="2">The sequence shown here is derived from an EMBL/GenBank/DDBJ whole genome shotgun (WGS) entry which is preliminary data.</text>
</comment>
<feature type="region of interest" description="Disordered" evidence="1">
    <location>
        <begin position="1"/>
        <end position="49"/>
    </location>
</feature>
<feature type="compositionally biased region" description="Polar residues" evidence="1">
    <location>
        <begin position="238"/>
        <end position="256"/>
    </location>
</feature>